<evidence type="ECO:0000256" key="6">
    <source>
        <dbReference type="ARBA" id="ARBA00022692"/>
    </source>
</evidence>
<keyword evidence="12" id="KW-1185">Reference proteome</keyword>
<keyword evidence="11" id="KW-0966">Cell projection</keyword>
<dbReference type="Proteomes" id="UP000248916">
    <property type="component" value="Unassembled WGS sequence"/>
</dbReference>
<dbReference type="GO" id="GO:0006935">
    <property type="term" value="P:chemotaxis"/>
    <property type="evidence" value="ECO:0007669"/>
    <property type="project" value="UniProtKB-KW"/>
</dbReference>
<comment type="subcellular location">
    <subcellularLocation>
        <location evidence="10">Cell inner membrane</location>
    </subcellularLocation>
    <subcellularLocation>
        <location evidence="2">Cell membrane</location>
        <topology evidence="2">Single-pass membrane protein</topology>
    </subcellularLocation>
</comment>
<name>A0A2W7N4V4_9RHOB</name>
<evidence type="ECO:0000256" key="4">
    <source>
        <dbReference type="ARBA" id="ARBA00022475"/>
    </source>
</evidence>
<organism evidence="11 12">
    <name type="scientific">Palleronia aestuarii</name>
    <dbReference type="NCBI Taxonomy" id="568105"/>
    <lineage>
        <taxon>Bacteria</taxon>
        <taxon>Pseudomonadati</taxon>
        <taxon>Pseudomonadota</taxon>
        <taxon>Alphaproteobacteria</taxon>
        <taxon>Rhodobacterales</taxon>
        <taxon>Roseobacteraceae</taxon>
        <taxon>Palleronia</taxon>
    </lineage>
</organism>
<keyword evidence="5 10" id="KW-0145">Chemotaxis</keyword>
<evidence type="ECO:0000256" key="8">
    <source>
        <dbReference type="ARBA" id="ARBA00022989"/>
    </source>
</evidence>
<dbReference type="GO" id="GO:0009425">
    <property type="term" value="C:bacterial-type flagellum basal body"/>
    <property type="evidence" value="ECO:0007669"/>
    <property type="project" value="InterPro"/>
</dbReference>
<reference evidence="11 12" key="1">
    <citation type="submission" date="2018-06" db="EMBL/GenBank/DDBJ databases">
        <title>Genomic Encyclopedia of Archaeal and Bacterial Type Strains, Phase II (KMG-II): from individual species to whole genera.</title>
        <authorList>
            <person name="Goeker M."/>
        </authorList>
    </citation>
    <scope>NUCLEOTIDE SEQUENCE [LARGE SCALE GENOMIC DNA]</scope>
    <source>
        <strain evidence="11 12">DSM 22009</strain>
    </source>
</reference>
<keyword evidence="4" id="KW-1003">Cell membrane</keyword>
<keyword evidence="8 10" id="KW-1133">Transmembrane helix</keyword>
<keyword evidence="11" id="KW-0969">Cilium</keyword>
<proteinExistence type="inferred from homology"/>
<dbReference type="RefSeq" id="WP_373280285.1">
    <property type="nucleotide sequence ID" value="NZ_QKZL01000011.1"/>
</dbReference>
<keyword evidence="10" id="KW-0997">Cell inner membrane</keyword>
<keyword evidence="11" id="KW-0282">Flagellum</keyword>
<comment type="function">
    <text evidence="1 10">Controls the rotational direction of flagella during chemotaxis.</text>
</comment>
<dbReference type="GO" id="GO:0005886">
    <property type="term" value="C:plasma membrane"/>
    <property type="evidence" value="ECO:0007669"/>
    <property type="project" value="UniProtKB-SubCell"/>
</dbReference>
<dbReference type="AlphaFoldDB" id="A0A2W7N4V4"/>
<evidence type="ECO:0000256" key="2">
    <source>
        <dbReference type="ARBA" id="ARBA00004162"/>
    </source>
</evidence>
<evidence type="ECO:0000256" key="1">
    <source>
        <dbReference type="ARBA" id="ARBA00002254"/>
    </source>
</evidence>
<evidence type="ECO:0000256" key="5">
    <source>
        <dbReference type="ARBA" id="ARBA00022500"/>
    </source>
</evidence>
<keyword evidence="9 10" id="KW-0472">Membrane</keyword>
<comment type="similarity">
    <text evidence="3 10">Belongs to the FliL family.</text>
</comment>
<protein>
    <recommendedName>
        <fullName evidence="10">Flagellar protein FliL</fullName>
    </recommendedName>
</protein>
<keyword evidence="7 10" id="KW-0283">Flagellar rotation</keyword>
<evidence type="ECO:0000256" key="3">
    <source>
        <dbReference type="ARBA" id="ARBA00008281"/>
    </source>
</evidence>
<comment type="caution">
    <text evidence="11">The sequence shown here is derived from an EMBL/GenBank/DDBJ whole genome shotgun (WGS) entry which is preliminary data.</text>
</comment>
<evidence type="ECO:0000256" key="10">
    <source>
        <dbReference type="RuleBase" id="RU364125"/>
    </source>
</evidence>
<evidence type="ECO:0000256" key="7">
    <source>
        <dbReference type="ARBA" id="ARBA00022779"/>
    </source>
</evidence>
<dbReference type="EMBL" id="QKZL01000011">
    <property type="protein sequence ID" value="PZX15088.1"/>
    <property type="molecule type" value="Genomic_DNA"/>
</dbReference>
<dbReference type="Pfam" id="PF03748">
    <property type="entry name" value="FliL"/>
    <property type="match status" value="1"/>
</dbReference>
<evidence type="ECO:0000313" key="12">
    <source>
        <dbReference type="Proteomes" id="UP000248916"/>
    </source>
</evidence>
<dbReference type="InterPro" id="IPR005503">
    <property type="entry name" value="FliL"/>
</dbReference>
<sequence length="170" mass="18260">MANAEAEIGAEAPEQKKSGKKGLLIGVVLALLLGGGGFYAVWSGMILAPGDDAHDEAEAGHGEADEMESIADVAFVPVEPIIVSLGPGSRSNHLRFRAQLEVPATYEQDVTQLMPRVVDVMNSYLRAVEPSVMDRPGALIDLRAQLLRRVQLVVGEGRVRDLLVMEFVLS</sequence>
<evidence type="ECO:0000313" key="11">
    <source>
        <dbReference type="EMBL" id="PZX15088.1"/>
    </source>
</evidence>
<evidence type="ECO:0000256" key="9">
    <source>
        <dbReference type="ARBA" id="ARBA00023136"/>
    </source>
</evidence>
<feature type="transmembrane region" description="Helical" evidence="10">
    <location>
        <begin position="23"/>
        <end position="42"/>
    </location>
</feature>
<dbReference type="GO" id="GO:0071973">
    <property type="term" value="P:bacterial-type flagellum-dependent cell motility"/>
    <property type="evidence" value="ECO:0007669"/>
    <property type="project" value="InterPro"/>
</dbReference>
<keyword evidence="6 10" id="KW-0812">Transmembrane</keyword>
<accession>A0A2W7N4V4</accession>
<gene>
    <name evidence="11" type="ORF">LX81_02677</name>
</gene>